<dbReference type="AlphaFoldDB" id="A0A8J3AG31"/>
<dbReference type="Proteomes" id="UP000626244">
    <property type="component" value="Unassembled WGS sequence"/>
</dbReference>
<evidence type="ECO:0000256" key="1">
    <source>
        <dbReference type="ARBA" id="ARBA00006484"/>
    </source>
</evidence>
<dbReference type="Pfam" id="PF00106">
    <property type="entry name" value="adh_short"/>
    <property type="match status" value="1"/>
</dbReference>
<dbReference type="SUPFAM" id="SSF51735">
    <property type="entry name" value="NAD(P)-binding Rossmann-fold domains"/>
    <property type="match status" value="1"/>
</dbReference>
<keyword evidence="2" id="KW-0560">Oxidoreductase</keyword>
<keyword evidence="5" id="KW-1185">Reference proteome</keyword>
<evidence type="ECO:0000256" key="2">
    <source>
        <dbReference type="ARBA" id="ARBA00023002"/>
    </source>
</evidence>
<evidence type="ECO:0000313" key="4">
    <source>
        <dbReference type="EMBL" id="GGI13229.1"/>
    </source>
</evidence>
<dbReference type="PANTHER" id="PTHR42901:SF1">
    <property type="entry name" value="ALCOHOL DEHYDROGENASE"/>
    <property type="match status" value="1"/>
</dbReference>
<sequence length="230" mass="25076">MKNQVIVITGAGSGLGASLAKKYSEIGAHICLLGRTENKLKDIGRELPNNYSIHTVDISKLSDVKRVFDSITQTYGQIDLLFNNAGVGSFDLAEELSEEDIHNMIDTNLKGTIFCSQEVLKQMKKQNSGTIVNIVSTAGLIGKATESVYCASKFGVKGFTESLVVELTGTPISVFAAYMGGMNTDFWSGIFDQDKTSKMMNPDDIAEIIMDNIKPRKNIAIPEIIIKNVK</sequence>
<dbReference type="RefSeq" id="WP_087998082.1">
    <property type="nucleotide sequence ID" value="NZ_BMHB01000001.1"/>
</dbReference>
<dbReference type="PRINTS" id="PR00081">
    <property type="entry name" value="GDHRDH"/>
</dbReference>
<accession>A0A8J3AG31</accession>
<dbReference type="PRINTS" id="PR00080">
    <property type="entry name" value="SDRFAMILY"/>
</dbReference>
<dbReference type="CDD" id="cd05233">
    <property type="entry name" value="SDR_c"/>
    <property type="match status" value="1"/>
</dbReference>
<dbReference type="EMBL" id="BMHB01000001">
    <property type="protein sequence ID" value="GGI13229.1"/>
    <property type="molecule type" value="Genomic_DNA"/>
</dbReference>
<gene>
    <name evidence="4" type="ORF">GCM10007380_16870</name>
</gene>
<dbReference type="InterPro" id="IPR036291">
    <property type="entry name" value="NAD(P)-bd_dom_sf"/>
</dbReference>
<reference evidence="5" key="1">
    <citation type="journal article" date="2019" name="Int. J. Syst. Evol. Microbiol.">
        <title>The Global Catalogue of Microorganisms (GCM) 10K type strain sequencing project: providing services to taxonomists for standard genome sequencing and annotation.</title>
        <authorList>
            <consortium name="The Broad Institute Genomics Platform"/>
            <consortium name="The Broad Institute Genome Sequencing Center for Infectious Disease"/>
            <person name="Wu L."/>
            <person name="Ma J."/>
        </authorList>
    </citation>
    <scope>NUCLEOTIDE SEQUENCE [LARGE SCALE GENOMIC DNA]</scope>
    <source>
        <strain evidence="5">CGMCC 1.14993</strain>
    </source>
</reference>
<protein>
    <submittedName>
        <fullName evidence="4">Clavaldehyde dehydrogenase</fullName>
    </submittedName>
</protein>
<dbReference type="Gene3D" id="3.40.50.720">
    <property type="entry name" value="NAD(P)-binding Rossmann-like Domain"/>
    <property type="match status" value="1"/>
</dbReference>
<name>A0A8J3AG31_9BACI</name>
<comment type="similarity">
    <text evidence="1 3">Belongs to the short-chain dehydrogenases/reductases (SDR) family.</text>
</comment>
<dbReference type="InterPro" id="IPR002347">
    <property type="entry name" value="SDR_fam"/>
</dbReference>
<dbReference type="OrthoDB" id="9775296at2"/>
<organism evidence="4 5">
    <name type="scientific">Gottfriedia solisilvae</name>
    <dbReference type="NCBI Taxonomy" id="1516104"/>
    <lineage>
        <taxon>Bacteria</taxon>
        <taxon>Bacillati</taxon>
        <taxon>Bacillota</taxon>
        <taxon>Bacilli</taxon>
        <taxon>Bacillales</taxon>
        <taxon>Bacillaceae</taxon>
        <taxon>Gottfriedia</taxon>
    </lineage>
</organism>
<proteinExistence type="inferred from homology"/>
<evidence type="ECO:0000313" key="5">
    <source>
        <dbReference type="Proteomes" id="UP000626244"/>
    </source>
</evidence>
<comment type="caution">
    <text evidence="4">The sequence shown here is derived from an EMBL/GenBank/DDBJ whole genome shotgun (WGS) entry which is preliminary data.</text>
</comment>
<dbReference type="GO" id="GO:0016491">
    <property type="term" value="F:oxidoreductase activity"/>
    <property type="evidence" value="ECO:0007669"/>
    <property type="project" value="UniProtKB-KW"/>
</dbReference>
<dbReference type="PANTHER" id="PTHR42901">
    <property type="entry name" value="ALCOHOL DEHYDROGENASE"/>
    <property type="match status" value="1"/>
</dbReference>
<evidence type="ECO:0000256" key="3">
    <source>
        <dbReference type="RuleBase" id="RU000363"/>
    </source>
</evidence>